<dbReference type="SUPFAM" id="SSF49777">
    <property type="entry name" value="PEBP-like"/>
    <property type="match status" value="1"/>
</dbReference>
<protein>
    <recommendedName>
        <fullName evidence="4">Plastocyanin-like domain-containing protein</fullName>
    </recommendedName>
</protein>
<evidence type="ECO:0008006" key="4">
    <source>
        <dbReference type="Google" id="ProtNLM"/>
    </source>
</evidence>
<dbReference type="InterPro" id="IPR036610">
    <property type="entry name" value="PEBP-like_sf"/>
</dbReference>
<dbReference type="Proteomes" id="UP001164743">
    <property type="component" value="Chromosome 18A"/>
</dbReference>
<sequence>MAMNVGSGKVLTNYAGPGLLLNTNKYRYTWMLFASPTNLSAAGTPPGHWYVNKYVASSGLGDLVAASFFTVKNGHGIFPHNATVFHSNPTANTTDSSGQLGAMPTGASTSTQAAAKSNTNGPLWNDCAAIIKNVVMGLGFAVSGYILVQ</sequence>
<organism evidence="2 3">
    <name type="scientific">Puccinia triticina</name>
    <dbReference type="NCBI Taxonomy" id="208348"/>
    <lineage>
        <taxon>Eukaryota</taxon>
        <taxon>Fungi</taxon>
        <taxon>Dikarya</taxon>
        <taxon>Basidiomycota</taxon>
        <taxon>Pucciniomycotina</taxon>
        <taxon>Pucciniomycetes</taxon>
        <taxon>Pucciniales</taxon>
        <taxon>Pucciniaceae</taxon>
        <taxon>Puccinia</taxon>
    </lineage>
</organism>
<gene>
    <name evidence="2" type="ORF">PtA15_18A346</name>
</gene>
<proteinExistence type="predicted"/>
<name>A0ABY7D7D8_9BASI</name>
<accession>A0ABY7D7D8</accession>
<dbReference type="EMBL" id="CP110438">
    <property type="protein sequence ID" value="WAQ93286.1"/>
    <property type="molecule type" value="Genomic_DNA"/>
</dbReference>
<dbReference type="GeneID" id="77805770"/>
<feature type="region of interest" description="Disordered" evidence="1">
    <location>
        <begin position="93"/>
        <end position="114"/>
    </location>
</feature>
<evidence type="ECO:0000313" key="2">
    <source>
        <dbReference type="EMBL" id="WAQ93286.1"/>
    </source>
</evidence>
<reference evidence="2" key="1">
    <citation type="submission" date="2022-10" db="EMBL/GenBank/DDBJ databases">
        <title>Puccinia triticina Genome sequencing and assembly.</title>
        <authorList>
            <person name="Li C."/>
        </authorList>
    </citation>
    <scope>NUCLEOTIDE SEQUENCE</scope>
    <source>
        <strain evidence="2">Pt15</strain>
    </source>
</reference>
<evidence type="ECO:0000256" key="1">
    <source>
        <dbReference type="SAM" id="MobiDB-lite"/>
    </source>
</evidence>
<dbReference type="RefSeq" id="XP_053028841.1">
    <property type="nucleotide sequence ID" value="XM_053164875.1"/>
</dbReference>
<dbReference type="Gene3D" id="3.90.280.10">
    <property type="entry name" value="PEBP-like"/>
    <property type="match status" value="1"/>
</dbReference>
<keyword evidence="3" id="KW-1185">Reference proteome</keyword>
<evidence type="ECO:0000313" key="3">
    <source>
        <dbReference type="Proteomes" id="UP001164743"/>
    </source>
</evidence>